<dbReference type="Proteomes" id="UP001319180">
    <property type="component" value="Unassembled WGS sequence"/>
</dbReference>
<dbReference type="AlphaFoldDB" id="A0AAP2D6N3"/>
<keyword evidence="1" id="KW-0175">Coiled coil</keyword>
<dbReference type="EMBL" id="JAHESC010000006">
    <property type="protein sequence ID" value="MBT1686069.1"/>
    <property type="molecule type" value="Genomic_DNA"/>
</dbReference>
<keyword evidence="2" id="KW-0732">Signal</keyword>
<organism evidence="3 4">
    <name type="scientific">Dawidia soli</name>
    <dbReference type="NCBI Taxonomy" id="2782352"/>
    <lineage>
        <taxon>Bacteria</taxon>
        <taxon>Pseudomonadati</taxon>
        <taxon>Bacteroidota</taxon>
        <taxon>Cytophagia</taxon>
        <taxon>Cytophagales</taxon>
        <taxon>Chryseotaleaceae</taxon>
        <taxon>Dawidia</taxon>
    </lineage>
</organism>
<reference evidence="3 4" key="1">
    <citation type="submission" date="2021-05" db="EMBL/GenBank/DDBJ databases">
        <title>A Polyphasic approach of four new species of the genus Ohtaekwangia: Ohtaekwangia histidinii sp. nov., Ohtaekwangia cretensis sp. nov., Ohtaekwangia indiensis sp. nov., Ohtaekwangia reichenbachii sp. nov. from diverse environment.</title>
        <authorList>
            <person name="Octaviana S."/>
        </authorList>
    </citation>
    <scope>NUCLEOTIDE SEQUENCE [LARGE SCALE GENOMIC DNA]</scope>
    <source>
        <strain evidence="3 4">PWU37</strain>
    </source>
</reference>
<dbReference type="RefSeq" id="WP_254089310.1">
    <property type="nucleotide sequence ID" value="NZ_JAHESC010000006.1"/>
</dbReference>
<feature type="chain" id="PRO_5042972048" evidence="2">
    <location>
        <begin position="23"/>
        <end position="438"/>
    </location>
</feature>
<evidence type="ECO:0000256" key="2">
    <source>
        <dbReference type="SAM" id="SignalP"/>
    </source>
</evidence>
<evidence type="ECO:0000256" key="1">
    <source>
        <dbReference type="SAM" id="Coils"/>
    </source>
</evidence>
<comment type="caution">
    <text evidence="3">The sequence shown here is derived from an EMBL/GenBank/DDBJ whole genome shotgun (WGS) entry which is preliminary data.</text>
</comment>
<name>A0AAP2D6N3_9BACT</name>
<proteinExistence type="predicted"/>
<feature type="signal peptide" evidence="2">
    <location>
        <begin position="1"/>
        <end position="22"/>
    </location>
</feature>
<feature type="coiled-coil region" evidence="1">
    <location>
        <begin position="319"/>
        <end position="346"/>
    </location>
</feature>
<sequence>MNKPFLKFTAFFLAGAMLVACGSDDDVTKSNDETGAEFPTEFSDLTVEENKSKLQDNGIEFTNSVETLKNSSGIETSIAFAGFAADGDLEVGGRKSALPIFDLVNNLRNFAQNDRPVDKTLGGLRTSAEVESIQAELDNAAGTYTYNGQGWDYVAAASGKIVFKFPSKDNGTTNNAEYTIYGYTGVNVTNSAIDGEGYTGEYPTGLKIDLAIDGQKKLEYSFAAAYNSKGEPTSLTIAVKVDAFVLAYEVSNDVSKASVRYSLKENDKNLYVLGADAEGNFDTDNIEDSNGGDDVVNKGTIYFQLLNIKFSGEIDVKALMTALEAIPQMEDDLEEEKAEAAAYNANTQMVIFYADSKKKIAEGEVVAVTKTDTYTYQDCEWVDEIQDWICEEKEYTDVYNTKDLQLVFADESRMSIETYIESGFGELTNKLEELLGEE</sequence>
<accession>A0AAP2D6N3</accession>
<keyword evidence="4" id="KW-1185">Reference proteome</keyword>
<gene>
    <name evidence="3" type="ORF">KK078_05850</name>
</gene>
<protein>
    <submittedName>
        <fullName evidence="3">Uncharacterized protein</fullName>
    </submittedName>
</protein>
<evidence type="ECO:0000313" key="4">
    <source>
        <dbReference type="Proteomes" id="UP001319180"/>
    </source>
</evidence>
<evidence type="ECO:0000313" key="3">
    <source>
        <dbReference type="EMBL" id="MBT1686069.1"/>
    </source>
</evidence>
<dbReference type="PROSITE" id="PS51257">
    <property type="entry name" value="PROKAR_LIPOPROTEIN"/>
    <property type="match status" value="1"/>
</dbReference>